<keyword evidence="5 7" id="KW-1133">Transmembrane helix</keyword>
<organism evidence="8 9">
    <name type="scientific">Paremcibacter congregatus</name>
    <dbReference type="NCBI Taxonomy" id="2043170"/>
    <lineage>
        <taxon>Bacteria</taxon>
        <taxon>Pseudomonadati</taxon>
        <taxon>Pseudomonadota</taxon>
        <taxon>Alphaproteobacteria</taxon>
        <taxon>Emcibacterales</taxon>
        <taxon>Emcibacteraceae</taxon>
        <taxon>Paremcibacter</taxon>
    </lineage>
</organism>
<dbReference type="OrthoDB" id="121744at2"/>
<reference evidence="8 9" key="1">
    <citation type="submission" date="2017-10" db="EMBL/GenBank/DDBJ databases">
        <title>Frigbacter circumglobatus gen. nov. sp. nov., isolated from sediment cultured in situ.</title>
        <authorList>
            <person name="Zhao Z."/>
        </authorList>
    </citation>
    <scope>NUCLEOTIDE SEQUENCE [LARGE SCALE GENOMIC DNA]</scope>
    <source>
        <strain evidence="8 9">ZYL</strain>
    </source>
</reference>
<dbReference type="RefSeq" id="WP_099474824.1">
    <property type="nucleotide sequence ID" value="NZ_CP041025.1"/>
</dbReference>
<dbReference type="PANTHER" id="PTHR33452">
    <property type="entry name" value="OXIDOREDUCTASE CATD-RELATED"/>
    <property type="match status" value="1"/>
</dbReference>
<comment type="caution">
    <text evidence="8">The sequence shown here is derived from an EMBL/GenBank/DDBJ whole genome shotgun (WGS) entry which is preliminary data.</text>
</comment>
<accession>A0A2G4YN84</accession>
<dbReference type="GO" id="GO:0005886">
    <property type="term" value="C:plasma membrane"/>
    <property type="evidence" value="ECO:0007669"/>
    <property type="project" value="UniProtKB-SubCell"/>
</dbReference>
<evidence type="ECO:0000256" key="5">
    <source>
        <dbReference type="ARBA" id="ARBA00022989"/>
    </source>
</evidence>
<dbReference type="InParanoid" id="A0A2G4YN84"/>
<protein>
    <recommendedName>
        <fullName evidence="10">DoxX family protein</fullName>
    </recommendedName>
</protein>
<comment type="subcellular location">
    <subcellularLocation>
        <location evidence="1">Cell membrane</location>
        <topology evidence="1">Multi-pass membrane protein</topology>
    </subcellularLocation>
</comment>
<evidence type="ECO:0000256" key="2">
    <source>
        <dbReference type="ARBA" id="ARBA00006679"/>
    </source>
</evidence>
<comment type="similarity">
    <text evidence="2">Belongs to the DoxX family.</text>
</comment>
<evidence type="ECO:0000256" key="3">
    <source>
        <dbReference type="ARBA" id="ARBA00022475"/>
    </source>
</evidence>
<evidence type="ECO:0000256" key="1">
    <source>
        <dbReference type="ARBA" id="ARBA00004651"/>
    </source>
</evidence>
<dbReference type="InterPro" id="IPR032808">
    <property type="entry name" value="DoxX"/>
</dbReference>
<keyword evidence="9" id="KW-1185">Reference proteome</keyword>
<proteinExistence type="inferred from homology"/>
<evidence type="ECO:0000313" key="8">
    <source>
        <dbReference type="EMBL" id="PHZ83743.1"/>
    </source>
</evidence>
<keyword evidence="4 7" id="KW-0812">Transmembrane</keyword>
<keyword evidence="6 7" id="KW-0472">Membrane</keyword>
<evidence type="ECO:0000256" key="6">
    <source>
        <dbReference type="ARBA" id="ARBA00023136"/>
    </source>
</evidence>
<gene>
    <name evidence="8" type="ORF">CRD36_15365</name>
</gene>
<dbReference type="PANTHER" id="PTHR33452:SF1">
    <property type="entry name" value="INNER MEMBRANE PROTEIN YPHA-RELATED"/>
    <property type="match status" value="1"/>
</dbReference>
<dbReference type="Proteomes" id="UP000229730">
    <property type="component" value="Unassembled WGS sequence"/>
</dbReference>
<keyword evidence="3" id="KW-1003">Cell membrane</keyword>
<dbReference type="AlphaFoldDB" id="A0A2G4YN84"/>
<name>A0A2G4YN84_9PROT</name>
<evidence type="ECO:0000313" key="9">
    <source>
        <dbReference type="Proteomes" id="UP000229730"/>
    </source>
</evidence>
<dbReference type="Pfam" id="PF07681">
    <property type="entry name" value="DoxX"/>
    <property type="match status" value="1"/>
</dbReference>
<dbReference type="InterPro" id="IPR051907">
    <property type="entry name" value="DoxX-like_oxidoreductase"/>
</dbReference>
<feature type="transmembrane region" description="Helical" evidence="7">
    <location>
        <begin position="20"/>
        <end position="36"/>
    </location>
</feature>
<feature type="transmembrane region" description="Helical" evidence="7">
    <location>
        <begin position="89"/>
        <end position="107"/>
    </location>
</feature>
<sequence>MMTLKKLVMWLSGLMGKIEICYLAMAGRIIMAAIFWKSAMTKIAFNEAGLGEFSLAQIWNVVTLDWTVASGTYTLFEYEYDLPLLSPELAAHMALAAEILLPMALIFGLFTRYAALAMLAMTAVIQIFVYPNLWTVHGLWAIALLVIMAKGGGKLSLDRLICKKCL</sequence>
<dbReference type="EMBL" id="PDEM01000031">
    <property type="protein sequence ID" value="PHZ83743.1"/>
    <property type="molecule type" value="Genomic_DNA"/>
</dbReference>
<evidence type="ECO:0000256" key="4">
    <source>
        <dbReference type="ARBA" id="ARBA00022692"/>
    </source>
</evidence>
<evidence type="ECO:0000256" key="7">
    <source>
        <dbReference type="SAM" id="Phobius"/>
    </source>
</evidence>
<evidence type="ECO:0008006" key="10">
    <source>
        <dbReference type="Google" id="ProtNLM"/>
    </source>
</evidence>